<dbReference type="InterPro" id="IPR031359">
    <property type="entry name" value="NACHT_N"/>
</dbReference>
<dbReference type="SMART" id="SM00320">
    <property type="entry name" value="WD40"/>
    <property type="match status" value="12"/>
</dbReference>
<dbReference type="InterPro" id="IPR036322">
    <property type="entry name" value="WD40_repeat_dom_sf"/>
</dbReference>
<name>A0ABP0CX17_9PEZI</name>
<comment type="function">
    <text evidence="6">Involved in mitochondrial fission. Acts as an adapter protein required to form mitochondrial fission complexes. Formation of these complexes is required to promote constriction and fission of the mitochondrial compartment at a late step in mitochondrial division.</text>
</comment>
<dbReference type="PROSITE" id="PS50082">
    <property type="entry name" value="WD_REPEATS_2"/>
    <property type="match status" value="12"/>
</dbReference>
<feature type="repeat" description="WD" evidence="7">
    <location>
        <begin position="878"/>
        <end position="919"/>
    </location>
</feature>
<evidence type="ECO:0000256" key="2">
    <source>
        <dbReference type="ARBA" id="ARBA00022737"/>
    </source>
</evidence>
<dbReference type="PROSITE" id="PS50294">
    <property type="entry name" value="WD_REPEATS_REGION"/>
    <property type="match status" value="12"/>
</dbReference>
<evidence type="ECO:0000256" key="1">
    <source>
        <dbReference type="ARBA" id="ARBA00022574"/>
    </source>
</evidence>
<feature type="repeat" description="WD" evidence="7">
    <location>
        <begin position="920"/>
        <end position="961"/>
    </location>
</feature>
<feature type="repeat" description="WD" evidence="7">
    <location>
        <begin position="668"/>
        <end position="709"/>
    </location>
</feature>
<dbReference type="Proteomes" id="UP001642406">
    <property type="component" value="Unassembled WGS sequence"/>
</dbReference>
<feature type="repeat" description="WD" evidence="7">
    <location>
        <begin position="794"/>
        <end position="835"/>
    </location>
</feature>
<feature type="repeat" description="WD" evidence="7">
    <location>
        <begin position="626"/>
        <end position="667"/>
    </location>
</feature>
<sequence>MKILKDTLGGGEKNGGPAGDTEAEPSAAARQAQMVQLVKAGQEKIKKASKITNFVGQFIEHILMAKPLGDFVIQNVPQAAPAALPWASVCAALQILCKPANANKTNLEGVKYVVSRMEWYCALTDHLLDTGSIESGNTPTKDVLGILRERIVSIYRALLVFLIQSVCSYYSPQFPVFLKNLAGLEDWTASLKSIKDAESILQTDSDQYNKLHAKRALQECSDCAKGTMELLGNVDKTIRDYMAEQTRMKRTKTDRRILHQLFAVDPQDDMDLIEKKKDVLLYDAFKWILDMREFKAFTDDTNAGTPDDNHDGSYDDASIPVPPSPSSCRLLWIKGAPGTGKTMLLLGIIRELSARSATFNPSISHFFFQATEGKTLTSNTVALRSLLWMLLLQQPHLLSHLREKDGNAPLSFVDNRAFISLSKVFKSMLADPDLKPVYFIVDALDECDQGLPDLIGLISDSLALSDKVKWLVSSRPTVPLRTEEATKSLVELDSQKLKGPVAAYIHHQLSRLTIYDGYTKAIIDGISSEITLRAQNTFLWVWFIFQELTKPDKRGEMLNGSYALRTVQQFPPGLSALYGRVMDMIEEGRGDDPKYCKATLKAVYLAYRPLSLSELATLWDSCIQTLEGHNSWVASVVFSRDGKQLASGSYDKTVKVWDVASGECTQTLEGHNGGVASVVFSRDGKQLVSGSWDKTVKVWDVASGECTQTLEGHNDRVTSVVFSRDGKQLASSSYDNTVKVWDVASGGCTQTLEDHNGFVTSVVFSRDGKQLASGSDDKTVKVWDVASGECTQTLIRYNNLVTSVVFSRDGKQLASSSWDKTVKVWDVASGECTQTLEGHNDRVTSVVFSRDGKQLASGSYDNTVKVWDMASGECTQTLEGHNGGVMSVVFSRDGKQLASGSGDKTVKIWDVASGEYTQTLEGHNGEVTSVVFSRDGKQLASSSWDKTVKVWDIASGGCTQTLEGHNGEVTSIVFSRDGKQLASGSDDKTVKVWDVASGECTQTLEGHNGWVKSVIFSRDGKQLASSSGNNTVKVWDIASGGCTQTLEDHNGGVTSVVFSRDGKQLASGSYDKTVKVWDVASGECTQTLKRYNNLVTSVVFSRDGKQLASSSYDKTVKVWDIASGGCTQTLEGHNGS</sequence>
<dbReference type="EMBL" id="CAWUHC010000163">
    <property type="protein sequence ID" value="CAK7236679.1"/>
    <property type="molecule type" value="Genomic_DNA"/>
</dbReference>
<evidence type="ECO:0000256" key="8">
    <source>
        <dbReference type="SAM" id="MobiDB-lite"/>
    </source>
</evidence>
<evidence type="ECO:0000256" key="4">
    <source>
        <dbReference type="ARBA" id="ARBA00038415"/>
    </source>
</evidence>
<gene>
    <name evidence="10" type="ORF">SBRCBS47491_009721</name>
</gene>
<dbReference type="InterPro" id="IPR001680">
    <property type="entry name" value="WD40_rpt"/>
</dbReference>
<keyword evidence="2" id="KW-0677">Repeat</keyword>
<feature type="domain" description="NACHT" evidence="9">
    <location>
        <begin position="329"/>
        <end position="476"/>
    </location>
</feature>
<feature type="non-terminal residue" evidence="10">
    <location>
        <position position="1136"/>
    </location>
</feature>
<dbReference type="SUPFAM" id="SSF50978">
    <property type="entry name" value="WD40 repeat-like"/>
    <property type="match status" value="2"/>
</dbReference>
<evidence type="ECO:0000256" key="5">
    <source>
        <dbReference type="ARBA" id="ARBA00039789"/>
    </source>
</evidence>
<dbReference type="InterPro" id="IPR020472">
    <property type="entry name" value="WD40_PAC1"/>
</dbReference>
<comment type="caution">
    <text evidence="10">The sequence shown here is derived from an EMBL/GenBank/DDBJ whole genome shotgun (WGS) entry which is preliminary data.</text>
</comment>
<dbReference type="InterPro" id="IPR015943">
    <property type="entry name" value="WD40/YVTN_repeat-like_dom_sf"/>
</dbReference>
<dbReference type="InterPro" id="IPR056884">
    <property type="entry name" value="NPHP3-like_N"/>
</dbReference>
<protein>
    <recommendedName>
        <fullName evidence="5">Mitochondrial division protein 1</fullName>
    </recommendedName>
</protein>
<dbReference type="Pfam" id="PF17100">
    <property type="entry name" value="NACHT_N"/>
    <property type="match status" value="1"/>
</dbReference>
<evidence type="ECO:0000313" key="10">
    <source>
        <dbReference type="EMBL" id="CAK7236679.1"/>
    </source>
</evidence>
<dbReference type="Gene3D" id="3.40.50.300">
    <property type="entry name" value="P-loop containing nucleotide triphosphate hydrolases"/>
    <property type="match status" value="1"/>
</dbReference>
<dbReference type="InterPro" id="IPR027417">
    <property type="entry name" value="P-loop_NTPase"/>
</dbReference>
<dbReference type="SUPFAM" id="SSF52540">
    <property type="entry name" value="P-loop containing nucleoside triphosphate hydrolases"/>
    <property type="match status" value="1"/>
</dbReference>
<keyword evidence="3" id="KW-0175">Coiled coil</keyword>
<feature type="repeat" description="WD" evidence="7">
    <location>
        <begin position="962"/>
        <end position="1003"/>
    </location>
</feature>
<dbReference type="Pfam" id="PF24883">
    <property type="entry name" value="NPHP3_N"/>
    <property type="match status" value="1"/>
</dbReference>
<dbReference type="CDD" id="cd00200">
    <property type="entry name" value="WD40"/>
    <property type="match status" value="2"/>
</dbReference>
<dbReference type="Pfam" id="PF00400">
    <property type="entry name" value="WD40"/>
    <property type="match status" value="4"/>
</dbReference>
<dbReference type="InterPro" id="IPR007111">
    <property type="entry name" value="NACHT_NTPase"/>
</dbReference>
<organism evidence="10 11">
    <name type="scientific">Sporothrix bragantina</name>
    <dbReference type="NCBI Taxonomy" id="671064"/>
    <lineage>
        <taxon>Eukaryota</taxon>
        <taxon>Fungi</taxon>
        <taxon>Dikarya</taxon>
        <taxon>Ascomycota</taxon>
        <taxon>Pezizomycotina</taxon>
        <taxon>Sordariomycetes</taxon>
        <taxon>Sordariomycetidae</taxon>
        <taxon>Ophiostomatales</taxon>
        <taxon>Ophiostomataceae</taxon>
        <taxon>Sporothrix</taxon>
    </lineage>
</organism>
<feature type="repeat" description="WD" evidence="7">
    <location>
        <begin position="1088"/>
        <end position="1129"/>
    </location>
</feature>
<dbReference type="PANTHER" id="PTHR22847:SF637">
    <property type="entry name" value="WD REPEAT DOMAIN 5B"/>
    <property type="match status" value="1"/>
</dbReference>
<feature type="repeat" description="WD" evidence="7">
    <location>
        <begin position="752"/>
        <end position="793"/>
    </location>
</feature>
<evidence type="ECO:0000256" key="3">
    <source>
        <dbReference type="ARBA" id="ARBA00023054"/>
    </source>
</evidence>
<feature type="repeat" description="WD" evidence="7">
    <location>
        <begin position="710"/>
        <end position="751"/>
    </location>
</feature>
<dbReference type="Gene3D" id="2.130.10.10">
    <property type="entry name" value="YVTN repeat-like/Quinoprotein amine dehydrogenase"/>
    <property type="match status" value="6"/>
</dbReference>
<dbReference type="PROSITE" id="PS00678">
    <property type="entry name" value="WD_REPEATS_1"/>
    <property type="match status" value="12"/>
</dbReference>
<feature type="region of interest" description="Disordered" evidence="8">
    <location>
        <begin position="1"/>
        <end position="26"/>
    </location>
</feature>
<dbReference type="PROSITE" id="PS50837">
    <property type="entry name" value="NACHT"/>
    <property type="match status" value="1"/>
</dbReference>
<proteinExistence type="inferred from homology"/>
<keyword evidence="11" id="KW-1185">Reference proteome</keyword>
<dbReference type="PRINTS" id="PR00320">
    <property type="entry name" value="GPROTEINBRPT"/>
</dbReference>
<dbReference type="Pfam" id="PF25173">
    <property type="entry name" value="Beta-prop_WDR3_1st"/>
    <property type="match status" value="2"/>
</dbReference>
<feature type="repeat" description="WD" evidence="7">
    <location>
        <begin position="1004"/>
        <end position="1045"/>
    </location>
</feature>
<evidence type="ECO:0000259" key="9">
    <source>
        <dbReference type="PROSITE" id="PS50837"/>
    </source>
</evidence>
<evidence type="ECO:0000313" key="11">
    <source>
        <dbReference type="Proteomes" id="UP001642406"/>
    </source>
</evidence>
<dbReference type="InterPro" id="IPR019775">
    <property type="entry name" value="WD40_repeat_CS"/>
</dbReference>
<dbReference type="PANTHER" id="PTHR22847">
    <property type="entry name" value="WD40 REPEAT PROTEIN"/>
    <property type="match status" value="1"/>
</dbReference>
<feature type="compositionally biased region" description="Gly residues" evidence="8">
    <location>
        <begin position="8"/>
        <end position="18"/>
    </location>
</feature>
<evidence type="ECO:0000256" key="7">
    <source>
        <dbReference type="PROSITE-ProRule" id="PRU00221"/>
    </source>
</evidence>
<keyword evidence="1 7" id="KW-0853">WD repeat</keyword>
<feature type="repeat" description="WD" evidence="7">
    <location>
        <begin position="836"/>
        <end position="877"/>
    </location>
</feature>
<accession>A0ABP0CX17</accession>
<evidence type="ECO:0000256" key="6">
    <source>
        <dbReference type="ARBA" id="ARBA00043913"/>
    </source>
</evidence>
<comment type="similarity">
    <text evidence="4">Belongs to the WD repeat MDV1/CAF4 family.</text>
</comment>
<feature type="repeat" description="WD" evidence="7">
    <location>
        <begin position="1046"/>
        <end position="1087"/>
    </location>
</feature>
<reference evidence="10 11" key="1">
    <citation type="submission" date="2024-01" db="EMBL/GenBank/DDBJ databases">
        <authorList>
            <person name="Allen C."/>
            <person name="Tagirdzhanova G."/>
        </authorList>
    </citation>
    <scope>NUCLEOTIDE SEQUENCE [LARGE SCALE GENOMIC DNA]</scope>
</reference>